<evidence type="ECO:0000256" key="1">
    <source>
        <dbReference type="ARBA" id="ARBA00001602"/>
    </source>
</evidence>
<dbReference type="EMBL" id="CP128400">
    <property type="protein sequence ID" value="WJW68434.1"/>
    <property type="molecule type" value="Genomic_DNA"/>
</dbReference>
<dbReference type="GO" id="GO:0008360">
    <property type="term" value="P:regulation of cell shape"/>
    <property type="evidence" value="ECO:0007669"/>
    <property type="project" value="UniProtKB-KW"/>
</dbReference>
<name>A0A8T7M8Y2_9CHLR</name>
<evidence type="ECO:0000256" key="7">
    <source>
        <dbReference type="HAMAP-Rule" id="MF_00258"/>
    </source>
</evidence>
<evidence type="ECO:0000313" key="11">
    <source>
        <dbReference type="Proteomes" id="UP001431572"/>
    </source>
</evidence>
<dbReference type="SUPFAM" id="SSF53681">
    <property type="entry name" value="Aspartate/glutamate racemase"/>
    <property type="match status" value="2"/>
</dbReference>
<keyword evidence="6 7" id="KW-0961">Cell wall biogenesis/degradation</keyword>
<dbReference type="PROSITE" id="PS00924">
    <property type="entry name" value="ASP_GLU_RACEMASE_2"/>
    <property type="match status" value="1"/>
</dbReference>
<sequence>MANAGDPIGIMDSGVGGLSVLREIRKLLPYEDLLYYADSANCPYGIRSPEEIRDLTQRVATILLQRGAKALVIACNTASTHSVAFLRQLLPHIPIVGMVPAVKPAANSTRSGVVGVLATDATSRAPALQDVIERFASDIQVLISAPPGLVELVESGKTESTETSTLLKNHLDPLVAQGADAVVLGCTHFPFLRPLIESLYGDKLLIIDSGEAVANQTYRVLDANHLLNLKSTPGSLSIFTSGDTQQVGLITQKLLKMDSVPTVKFAIKI</sequence>
<dbReference type="RefSeq" id="WP_341470338.1">
    <property type="nucleotide sequence ID" value="NZ_CP128400.1"/>
</dbReference>
<dbReference type="GO" id="GO:0008881">
    <property type="term" value="F:glutamate racemase activity"/>
    <property type="evidence" value="ECO:0007669"/>
    <property type="project" value="UniProtKB-UniRule"/>
</dbReference>
<keyword evidence="5 7" id="KW-0413">Isomerase</keyword>
<keyword evidence="3 7" id="KW-0133">Cell shape</keyword>
<dbReference type="GO" id="GO:0071555">
    <property type="term" value="P:cell wall organization"/>
    <property type="evidence" value="ECO:0007669"/>
    <property type="project" value="UniProtKB-KW"/>
</dbReference>
<keyword evidence="11" id="KW-1185">Reference proteome</keyword>
<dbReference type="PROSITE" id="PS00923">
    <property type="entry name" value="ASP_GLU_RACEMASE_1"/>
    <property type="match status" value="1"/>
</dbReference>
<feature type="binding site" evidence="7">
    <location>
        <begin position="44"/>
        <end position="45"/>
    </location>
    <ligand>
        <name>substrate</name>
    </ligand>
</feature>
<feature type="binding site" evidence="7">
    <location>
        <begin position="76"/>
        <end position="77"/>
    </location>
    <ligand>
        <name>substrate</name>
    </ligand>
</feature>
<feature type="binding site" evidence="7">
    <location>
        <begin position="12"/>
        <end position="13"/>
    </location>
    <ligand>
        <name>substrate</name>
    </ligand>
</feature>
<evidence type="ECO:0000313" key="10">
    <source>
        <dbReference type="Proteomes" id="UP000521676"/>
    </source>
</evidence>
<feature type="binding site" evidence="7">
    <location>
        <begin position="187"/>
        <end position="188"/>
    </location>
    <ligand>
        <name>substrate</name>
    </ligand>
</feature>
<dbReference type="InterPro" id="IPR033134">
    <property type="entry name" value="Asp/Glu_racemase_AS_2"/>
</dbReference>
<dbReference type="Pfam" id="PF01177">
    <property type="entry name" value="Asp_Glu_race"/>
    <property type="match status" value="1"/>
</dbReference>
<reference evidence="9" key="2">
    <citation type="journal article" date="2024" name="Nature">
        <title>Anoxygenic phototroph of the Chloroflexota uses a type I reaction centre.</title>
        <authorList>
            <person name="Tsuji J.M."/>
            <person name="Shaw N.A."/>
            <person name="Nagashima S."/>
            <person name="Venkiteswaran J.J."/>
            <person name="Schiff S.L."/>
            <person name="Watanabe T."/>
            <person name="Fukui M."/>
            <person name="Hanada S."/>
            <person name="Tank M."/>
            <person name="Neufeld J.D."/>
        </authorList>
    </citation>
    <scope>NUCLEOTIDE SEQUENCE</scope>
    <source>
        <strain evidence="9">L227-S17</strain>
    </source>
</reference>
<dbReference type="NCBIfam" id="TIGR00067">
    <property type="entry name" value="glut_race"/>
    <property type="match status" value="1"/>
</dbReference>
<gene>
    <name evidence="7 8" type="primary">murI</name>
    <name evidence="8" type="ORF">HXX08_21805</name>
    <name evidence="9" type="ORF">OZ401_004045</name>
</gene>
<feature type="active site" description="Proton donor/acceptor" evidence="7">
    <location>
        <position position="186"/>
    </location>
</feature>
<keyword evidence="4 7" id="KW-0573">Peptidoglycan synthesis</keyword>
<evidence type="ECO:0000256" key="6">
    <source>
        <dbReference type="ARBA" id="ARBA00023316"/>
    </source>
</evidence>
<comment type="similarity">
    <text evidence="7">Belongs to the aspartate/glutamate racemases family.</text>
</comment>
<dbReference type="InterPro" id="IPR015942">
    <property type="entry name" value="Asp/Glu/hydantoin_racemase"/>
</dbReference>
<protein>
    <recommendedName>
        <fullName evidence="2 7">Glutamate racemase</fullName>
        <ecNumber evidence="2 7">5.1.1.3</ecNumber>
    </recommendedName>
</protein>
<dbReference type="AlphaFoldDB" id="A0A8T7M8Y2"/>
<dbReference type="InterPro" id="IPR004391">
    <property type="entry name" value="Glu_race"/>
</dbReference>
<dbReference type="PANTHER" id="PTHR21198">
    <property type="entry name" value="GLUTAMATE RACEMASE"/>
    <property type="match status" value="1"/>
</dbReference>
<dbReference type="Proteomes" id="UP001431572">
    <property type="component" value="Chromosome 2"/>
</dbReference>
<dbReference type="EMBL" id="JACATZ010000003">
    <property type="protein sequence ID" value="NWJ48501.1"/>
    <property type="molecule type" value="Genomic_DNA"/>
</dbReference>
<reference evidence="8 10" key="1">
    <citation type="submission" date="2020-06" db="EMBL/GenBank/DDBJ databases">
        <title>Anoxygenic phototrophic Chloroflexota member uses a Type I reaction center.</title>
        <authorList>
            <person name="Tsuji J.M."/>
            <person name="Shaw N.A."/>
            <person name="Nagashima S."/>
            <person name="Venkiteswaran J."/>
            <person name="Schiff S.L."/>
            <person name="Hanada S."/>
            <person name="Tank M."/>
            <person name="Neufeld J.D."/>
        </authorList>
    </citation>
    <scope>NUCLEOTIDE SEQUENCE [LARGE SCALE GENOMIC DNA]</scope>
    <source>
        <strain evidence="8">L227-S17</strain>
    </source>
</reference>
<evidence type="ECO:0000256" key="3">
    <source>
        <dbReference type="ARBA" id="ARBA00022960"/>
    </source>
</evidence>
<comment type="function">
    <text evidence="7">Provides the (R)-glutamate required for cell wall biosynthesis.</text>
</comment>
<evidence type="ECO:0000256" key="4">
    <source>
        <dbReference type="ARBA" id="ARBA00022984"/>
    </source>
</evidence>
<evidence type="ECO:0000313" key="9">
    <source>
        <dbReference type="EMBL" id="WJW68434.1"/>
    </source>
</evidence>
<proteinExistence type="inferred from homology"/>
<dbReference type="Proteomes" id="UP000521676">
    <property type="component" value="Unassembled WGS sequence"/>
</dbReference>
<dbReference type="InterPro" id="IPR018187">
    <property type="entry name" value="Asp/Glu_racemase_AS_1"/>
</dbReference>
<dbReference type="InterPro" id="IPR001920">
    <property type="entry name" value="Asp/Glu_race"/>
</dbReference>
<evidence type="ECO:0000256" key="5">
    <source>
        <dbReference type="ARBA" id="ARBA00023235"/>
    </source>
</evidence>
<dbReference type="EC" id="5.1.1.3" evidence="2 7"/>
<evidence type="ECO:0000313" key="8">
    <source>
        <dbReference type="EMBL" id="NWJ48501.1"/>
    </source>
</evidence>
<organism evidence="8 10">
    <name type="scientific">Candidatus Chlorohelix allophototropha</name>
    <dbReference type="NCBI Taxonomy" id="3003348"/>
    <lineage>
        <taxon>Bacteria</taxon>
        <taxon>Bacillati</taxon>
        <taxon>Chloroflexota</taxon>
        <taxon>Chloroflexia</taxon>
        <taxon>Candidatus Chloroheliales</taxon>
        <taxon>Candidatus Chloroheliaceae</taxon>
        <taxon>Candidatus Chlorohelix</taxon>
    </lineage>
</organism>
<dbReference type="PANTHER" id="PTHR21198:SF2">
    <property type="entry name" value="GLUTAMATE RACEMASE"/>
    <property type="match status" value="1"/>
</dbReference>
<accession>A0A8T7M8Y2</accession>
<comment type="pathway">
    <text evidence="7">Cell wall biogenesis; peptidoglycan biosynthesis.</text>
</comment>
<dbReference type="GO" id="GO:0009252">
    <property type="term" value="P:peptidoglycan biosynthetic process"/>
    <property type="evidence" value="ECO:0007669"/>
    <property type="project" value="UniProtKB-UniRule"/>
</dbReference>
<dbReference type="HAMAP" id="MF_00258">
    <property type="entry name" value="Glu_racemase"/>
    <property type="match status" value="1"/>
</dbReference>
<dbReference type="FunFam" id="3.40.50.1860:FF:000001">
    <property type="entry name" value="Glutamate racemase"/>
    <property type="match status" value="1"/>
</dbReference>
<dbReference type="Gene3D" id="3.40.50.1860">
    <property type="match status" value="2"/>
</dbReference>
<feature type="active site" description="Proton donor/acceptor" evidence="7">
    <location>
        <position position="75"/>
    </location>
</feature>
<evidence type="ECO:0000256" key="2">
    <source>
        <dbReference type="ARBA" id="ARBA00013090"/>
    </source>
</evidence>
<comment type="catalytic activity">
    <reaction evidence="1 7">
        <text>L-glutamate = D-glutamate</text>
        <dbReference type="Rhea" id="RHEA:12813"/>
        <dbReference type="ChEBI" id="CHEBI:29985"/>
        <dbReference type="ChEBI" id="CHEBI:29986"/>
        <dbReference type="EC" id="5.1.1.3"/>
    </reaction>
</comment>